<dbReference type="EMBL" id="BTSX01000004">
    <property type="protein sequence ID" value="GMS95870.1"/>
    <property type="molecule type" value="Genomic_DNA"/>
</dbReference>
<comment type="caution">
    <text evidence="3">The sequence shown here is derived from an EMBL/GenBank/DDBJ whole genome shotgun (WGS) entry which is preliminary data.</text>
</comment>
<proteinExistence type="predicted"/>
<keyword evidence="4" id="KW-1185">Reference proteome</keyword>
<feature type="transmembrane region" description="Helical" evidence="2">
    <location>
        <begin position="6"/>
        <end position="28"/>
    </location>
</feature>
<feature type="region of interest" description="Disordered" evidence="1">
    <location>
        <begin position="45"/>
        <end position="97"/>
    </location>
</feature>
<organism evidence="3 4">
    <name type="scientific">Pristionchus entomophagus</name>
    <dbReference type="NCBI Taxonomy" id="358040"/>
    <lineage>
        <taxon>Eukaryota</taxon>
        <taxon>Metazoa</taxon>
        <taxon>Ecdysozoa</taxon>
        <taxon>Nematoda</taxon>
        <taxon>Chromadorea</taxon>
        <taxon>Rhabditida</taxon>
        <taxon>Rhabditina</taxon>
        <taxon>Diplogasteromorpha</taxon>
        <taxon>Diplogasteroidea</taxon>
        <taxon>Neodiplogasteridae</taxon>
        <taxon>Pristionchus</taxon>
    </lineage>
</organism>
<evidence type="ECO:0000313" key="3">
    <source>
        <dbReference type="EMBL" id="GMS95870.1"/>
    </source>
</evidence>
<protein>
    <submittedName>
        <fullName evidence="3">Uncharacterized protein</fullName>
    </submittedName>
</protein>
<name>A0AAV5TN59_9BILA</name>
<feature type="compositionally biased region" description="Basic and acidic residues" evidence="1">
    <location>
        <begin position="68"/>
        <end position="97"/>
    </location>
</feature>
<feature type="compositionally biased region" description="Polar residues" evidence="1">
    <location>
        <begin position="46"/>
        <end position="55"/>
    </location>
</feature>
<gene>
    <name evidence="3" type="ORF">PENTCL1PPCAC_18045</name>
</gene>
<evidence type="ECO:0000256" key="2">
    <source>
        <dbReference type="SAM" id="Phobius"/>
    </source>
</evidence>
<reference evidence="3" key="1">
    <citation type="submission" date="2023-10" db="EMBL/GenBank/DDBJ databases">
        <title>Genome assembly of Pristionchus species.</title>
        <authorList>
            <person name="Yoshida K."/>
            <person name="Sommer R.J."/>
        </authorList>
    </citation>
    <scope>NUCLEOTIDE SEQUENCE</scope>
    <source>
        <strain evidence="3">RS0144</strain>
    </source>
</reference>
<dbReference type="AlphaFoldDB" id="A0AAV5TN59"/>
<dbReference type="Proteomes" id="UP001432027">
    <property type="component" value="Unassembled WGS sequence"/>
</dbReference>
<accession>A0AAV5TN59</accession>
<sequence>MHKGVVEGVISIIVASSVSIVRGSLVLYSHELAKMSRDHLIHRSKCVSSHQSSTDPHLVDIPIEVESNPEKEKREEEDERESHSEPHCQCQLDERKK</sequence>
<keyword evidence="2" id="KW-0812">Transmembrane</keyword>
<keyword evidence="2" id="KW-1133">Transmembrane helix</keyword>
<evidence type="ECO:0000313" key="4">
    <source>
        <dbReference type="Proteomes" id="UP001432027"/>
    </source>
</evidence>
<evidence type="ECO:0000256" key="1">
    <source>
        <dbReference type="SAM" id="MobiDB-lite"/>
    </source>
</evidence>
<keyword evidence="2" id="KW-0472">Membrane</keyword>